<feature type="non-terminal residue" evidence="2">
    <location>
        <position position="1"/>
    </location>
</feature>
<reference evidence="2 3" key="1">
    <citation type="submission" date="2021-07" db="EMBL/GenBank/DDBJ databases">
        <authorList>
            <person name="Palmer J.M."/>
        </authorList>
    </citation>
    <scope>NUCLEOTIDE SEQUENCE [LARGE SCALE GENOMIC DNA]</scope>
    <source>
        <strain evidence="2 3">AT_MEX2019</strain>
        <tissue evidence="2">Muscle</tissue>
    </source>
</reference>
<keyword evidence="1" id="KW-1133">Transmembrane helix</keyword>
<proteinExistence type="predicted"/>
<name>A0ABU7A7N9_9TELE</name>
<keyword evidence="1" id="KW-0472">Membrane</keyword>
<protein>
    <submittedName>
        <fullName evidence="2">Uncharacterized protein</fullName>
    </submittedName>
</protein>
<accession>A0ABU7A7N9</accession>
<evidence type="ECO:0000313" key="3">
    <source>
        <dbReference type="Proteomes" id="UP001345963"/>
    </source>
</evidence>
<sequence>RNGSECVPDEPECVLWSRSLTVKGYSGPIQWLMQTYQPVADFKKHTEEVDQKLIFGPAGRAVLIWPFGFMWGCCLASTFGFDGILVCLLILPSYSLERFATYSSPLNLILPEL</sequence>
<organism evidence="2 3">
    <name type="scientific">Ataeniobius toweri</name>
    <dbReference type="NCBI Taxonomy" id="208326"/>
    <lineage>
        <taxon>Eukaryota</taxon>
        <taxon>Metazoa</taxon>
        <taxon>Chordata</taxon>
        <taxon>Craniata</taxon>
        <taxon>Vertebrata</taxon>
        <taxon>Euteleostomi</taxon>
        <taxon>Actinopterygii</taxon>
        <taxon>Neopterygii</taxon>
        <taxon>Teleostei</taxon>
        <taxon>Neoteleostei</taxon>
        <taxon>Acanthomorphata</taxon>
        <taxon>Ovalentaria</taxon>
        <taxon>Atherinomorphae</taxon>
        <taxon>Cyprinodontiformes</taxon>
        <taxon>Goodeidae</taxon>
        <taxon>Ataeniobius</taxon>
    </lineage>
</organism>
<dbReference type="EMBL" id="JAHUTI010003928">
    <property type="protein sequence ID" value="MED6233900.1"/>
    <property type="molecule type" value="Genomic_DNA"/>
</dbReference>
<keyword evidence="3" id="KW-1185">Reference proteome</keyword>
<dbReference type="Proteomes" id="UP001345963">
    <property type="component" value="Unassembled WGS sequence"/>
</dbReference>
<keyword evidence="1" id="KW-0812">Transmembrane</keyword>
<evidence type="ECO:0000313" key="2">
    <source>
        <dbReference type="EMBL" id="MED6233900.1"/>
    </source>
</evidence>
<gene>
    <name evidence="2" type="ORF">ATANTOWER_018845</name>
</gene>
<feature type="transmembrane region" description="Helical" evidence="1">
    <location>
        <begin position="69"/>
        <end position="91"/>
    </location>
</feature>
<comment type="caution">
    <text evidence="2">The sequence shown here is derived from an EMBL/GenBank/DDBJ whole genome shotgun (WGS) entry which is preliminary data.</text>
</comment>
<evidence type="ECO:0000256" key="1">
    <source>
        <dbReference type="SAM" id="Phobius"/>
    </source>
</evidence>